<organism evidence="4 5">
    <name type="scientific">Phenylobacterium deserti</name>
    <dbReference type="NCBI Taxonomy" id="1914756"/>
    <lineage>
        <taxon>Bacteria</taxon>
        <taxon>Pseudomonadati</taxon>
        <taxon>Pseudomonadota</taxon>
        <taxon>Alphaproteobacteria</taxon>
        <taxon>Caulobacterales</taxon>
        <taxon>Caulobacteraceae</taxon>
        <taxon>Phenylobacterium</taxon>
    </lineage>
</organism>
<dbReference type="RefSeq" id="WP_111515044.1">
    <property type="nucleotide sequence ID" value="NZ_QFYR01000002.1"/>
</dbReference>
<dbReference type="Pfam" id="PF00326">
    <property type="entry name" value="Peptidase_S9"/>
    <property type="match status" value="1"/>
</dbReference>
<dbReference type="GO" id="GO:0006508">
    <property type="term" value="P:proteolysis"/>
    <property type="evidence" value="ECO:0007669"/>
    <property type="project" value="InterPro"/>
</dbReference>
<dbReference type="SUPFAM" id="SSF82171">
    <property type="entry name" value="DPP6 N-terminal domain-like"/>
    <property type="match status" value="1"/>
</dbReference>
<feature type="domain" description="Peptidase S9 prolyl oligopeptidase catalytic" evidence="3">
    <location>
        <begin position="639"/>
        <end position="818"/>
    </location>
</feature>
<reference evidence="5" key="1">
    <citation type="submission" date="2018-05" db="EMBL/GenBank/DDBJ databases">
        <authorList>
            <person name="Li X."/>
        </authorList>
    </citation>
    <scope>NUCLEOTIDE SEQUENCE [LARGE SCALE GENOMIC DNA]</scope>
    <source>
        <strain evidence="5">YIM 73061</strain>
    </source>
</reference>
<comment type="caution">
    <text evidence="4">The sequence shown here is derived from an EMBL/GenBank/DDBJ whole genome shotgun (WGS) entry which is preliminary data.</text>
</comment>
<evidence type="ECO:0000313" key="5">
    <source>
        <dbReference type="Proteomes" id="UP000249725"/>
    </source>
</evidence>
<accession>A0A328ADM3</accession>
<dbReference type="SUPFAM" id="SSF53474">
    <property type="entry name" value="alpha/beta-Hydrolases"/>
    <property type="match status" value="1"/>
</dbReference>
<dbReference type="Gene3D" id="3.40.50.1820">
    <property type="entry name" value="alpha/beta hydrolase"/>
    <property type="match status" value="1"/>
</dbReference>
<sequence>MRPQLFRRAQRARSLRPARAPAAAPRRLTGALLAAGLLTALAAGPAVARPFTVGDLLSLQTLGDAAVDPAGRWLVFEVRDPYQAAPAFDCELQIELSLNRLWRVDLAAPGPARPLLPDRGVSLGPASPDGRRLAVFRLQGGRWELGVVTLADGAVRWLGVTPDRAFIGRSIQWRSSDELVALIRPDGDLPRPLRAGCVAPRLAPALWRAQAEGRASRAVVGSGAMLGADAGPTDLRVLWRLNLRTGAEQRTPVGEAYDLELSPDGRWAAVLADGAPVGLTAEQPLHGVWGITARQRVLKLVDLRSGAVQAPAEGWDLLETLLTWSPSGRQLLLYGRRPGTPWTAGAFLQVRPGGGLARVLPTAGAPARLNLRPEAVSAGWLGETPVARLQPSGDAAAPWMRLQPTGPRPLLPDLDEIPERLLVTPDGRLTLAVGPNGTWRRDRTGRWRPAIGERPDPIARRFDADRLSFATVTRAPDAAAQLASTLEAPRDAVVLARTSAGADSRIVYAVRDAHGVLRLQQAGPQGAPATLLTLNAALADVEPAAATRIEHRGADGRPFVSWLYQPPRSARRPGPPPPLVVLPYPRVNPISAPTPDGLPGLLYLPPNGQLLAAQGLAVLVPALSYKPGEPAAGLADGILAAVDAAAARPELAGAFDPDRLVLWGHSFGGSASLIAASQSPRFRAVVASAPITDLISFYGTFQPSWRHTPELEVAVTRPAGWVEAAQPALRAPPWAALDLYRRSSPVLLADRIHTPVLLLHGDQDAISLSQSEEMFSALFRQGRTARLVTYWGEAHVIRSPGNVEDVYAQVLDWIRRWTAWPPASEALSRDAGPSPAPTAPPSAPPSSPALQR</sequence>
<dbReference type="EMBL" id="QFYR01000002">
    <property type="protein sequence ID" value="RAK52759.1"/>
    <property type="molecule type" value="Genomic_DNA"/>
</dbReference>
<protein>
    <recommendedName>
        <fullName evidence="3">Peptidase S9 prolyl oligopeptidase catalytic domain-containing protein</fullName>
    </recommendedName>
</protein>
<feature type="compositionally biased region" description="Pro residues" evidence="2">
    <location>
        <begin position="834"/>
        <end position="852"/>
    </location>
</feature>
<evidence type="ECO:0000256" key="1">
    <source>
        <dbReference type="ARBA" id="ARBA00022801"/>
    </source>
</evidence>
<gene>
    <name evidence="4" type="ORF">DJ018_11260</name>
</gene>
<dbReference type="PANTHER" id="PTHR42776:SF27">
    <property type="entry name" value="DIPEPTIDYL PEPTIDASE FAMILY MEMBER 6"/>
    <property type="match status" value="1"/>
</dbReference>
<name>A0A328ADM3_9CAUL</name>
<evidence type="ECO:0000313" key="4">
    <source>
        <dbReference type="EMBL" id="RAK52759.1"/>
    </source>
</evidence>
<dbReference type="InterPro" id="IPR001375">
    <property type="entry name" value="Peptidase_S9_cat"/>
</dbReference>
<dbReference type="InterPro" id="IPR011042">
    <property type="entry name" value="6-blade_b-propeller_TolB-like"/>
</dbReference>
<dbReference type="GO" id="GO:0004252">
    <property type="term" value="F:serine-type endopeptidase activity"/>
    <property type="evidence" value="ECO:0007669"/>
    <property type="project" value="TreeGrafter"/>
</dbReference>
<dbReference type="Proteomes" id="UP000249725">
    <property type="component" value="Unassembled WGS sequence"/>
</dbReference>
<dbReference type="AlphaFoldDB" id="A0A328ADM3"/>
<evidence type="ECO:0000259" key="3">
    <source>
        <dbReference type="Pfam" id="PF00326"/>
    </source>
</evidence>
<dbReference type="InterPro" id="IPR029058">
    <property type="entry name" value="AB_hydrolase_fold"/>
</dbReference>
<evidence type="ECO:0000256" key="2">
    <source>
        <dbReference type="SAM" id="MobiDB-lite"/>
    </source>
</evidence>
<feature type="region of interest" description="Disordered" evidence="2">
    <location>
        <begin position="825"/>
        <end position="852"/>
    </location>
</feature>
<dbReference type="OrthoDB" id="7201746at2"/>
<dbReference type="PANTHER" id="PTHR42776">
    <property type="entry name" value="SERINE PEPTIDASE S9 FAMILY MEMBER"/>
    <property type="match status" value="1"/>
</dbReference>
<dbReference type="Gene3D" id="2.120.10.30">
    <property type="entry name" value="TolB, C-terminal domain"/>
    <property type="match status" value="1"/>
</dbReference>
<keyword evidence="1" id="KW-0378">Hydrolase</keyword>
<keyword evidence="5" id="KW-1185">Reference proteome</keyword>
<proteinExistence type="predicted"/>